<gene>
    <name evidence="5" type="ORF">MACH26_18470</name>
</gene>
<dbReference type="Gene3D" id="3.30.70.420">
    <property type="entry name" value="Hydroxymethylglutaryl-CoA reductase, class I/II, NAD/NADP-binding domain"/>
    <property type="match status" value="1"/>
</dbReference>
<evidence type="ECO:0000313" key="6">
    <source>
        <dbReference type="Proteomes" id="UP001333710"/>
    </source>
</evidence>
<dbReference type="PANTHER" id="PTHR10572">
    <property type="entry name" value="3-HYDROXY-3-METHYLGLUTARYL-COENZYME A REDUCTASE"/>
    <property type="match status" value="1"/>
</dbReference>
<dbReference type="SUPFAM" id="SSF56542">
    <property type="entry name" value="Substrate-binding domain of HMG-CoA reductase"/>
    <property type="match status" value="1"/>
</dbReference>
<proteinExistence type="inferred from homology"/>
<name>A0AA48HKA9_9ALTE</name>
<dbReference type="InterPro" id="IPR023074">
    <property type="entry name" value="HMG_CoA_Rdtase_cat_sf"/>
</dbReference>
<dbReference type="GO" id="GO:0015936">
    <property type="term" value="P:coenzyme A metabolic process"/>
    <property type="evidence" value="ECO:0007669"/>
    <property type="project" value="InterPro"/>
</dbReference>
<reference evidence="5" key="1">
    <citation type="submission" date="2023-01" db="EMBL/GenBank/DDBJ databases">
        <title>Complete genome sequence of Planctobacterium marinum strain Dej080120_11.</title>
        <authorList>
            <person name="Ueki S."/>
            <person name="Maruyama F."/>
        </authorList>
    </citation>
    <scope>NUCLEOTIDE SEQUENCE</scope>
    <source>
        <strain evidence="5">Dej080120_11</strain>
    </source>
</reference>
<dbReference type="Gene3D" id="3.90.770.10">
    <property type="entry name" value="3-hydroxy-3-methylglutaryl-coenzyme A Reductase, Chain A, domain 2"/>
    <property type="match status" value="1"/>
</dbReference>
<dbReference type="GO" id="GO:0004420">
    <property type="term" value="F:hydroxymethylglutaryl-CoA reductase (NADPH) activity"/>
    <property type="evidence" value="ECO:0007669"/>
    <property type="project" value="UniProtKB-EC"/>
</dbReference>
<comment type="similarity">
    <text evidence="1">Belongs to the HMG-CoA reductase family.</text>
</comment>
<dbReference type="KEGG" id="pmaw:MACH26_18470"/>
<dbReference type="RefSeq" id="WP_338292348.1">
    <property type="nucleotide sequence ID" value="NZ_AP027272.1"/>
</dbReference>
<dbReference type="InterPro" id="IPR009023">
    <property type="entry name" value="HMG_CoA_Rdtase_NAD(P)-bd_sf"/>
</dbReference>
<dbReference type="SUPFAM" id="SSF55035">
    <property type="entry name" value="NAD-binding domain of HMG-CoA reductase"/>
    <property type="match status" value="1"/>
</dbReference>
<keyword evidence="4" id="KW-0560">Oxidoreductase</keyword>
<sequence length="391" mass="42262">MKVADRIPRNGKTNYTHEMAKKRRDFLTEKTGEALEHTGQFSIDPACLPGNIENFIGVVQMPLGVAGPITINGEHAQGDFYIPLATTEGTLVASYSRGMRVISESGGCKTTVVEQYMQRAPAFIFNDAQEARAFGDWVKANFDTIREVAESTTSIGKLVNIQQWSVAKMRYLRFNYTTGDAAGQNMVGKATLAACEWIIANYQTPTRYLLSGNMDTDKKHSHLNMLGSRGKRVIAEVVIKRDILMRYMHTDTVAMARACVMANTGAMMAGAAYNGPHSANGIASLFIATGQDEANVVESHAGILSHELLDNGDLYLAVTLPSLICATYGGGTGLPTQKECLNLLGCYGKGKANKFAEIVAATVLAGDISLGCAVIAGDWVTSHDKYGRNRD</sequence>
<keyword evidence="6" id="KW-1185">Reference proteome</keyword>
<accession>A0AA48HKA9</accession>
<evidence type="ECO:0000256" key="1">
    <source>
        <dbReference type="ARBA" id="ARBA00007661"/>
    </source>
</evidence>
<dbReference type="InterPro" id="IPR009029">
    <property type="entry name" value="HMG_CoA_Rdtase_sub-bd_dom_sf"/>
</dbReference>
<dbReference type="PANTHER" id="PTHR10572:SF24">
    <property type="entry name" value="3-HYDROXY-3-METHYLGLUTARYL-COENZYME A REDUCTASE"/>
    <property type="match status" value="1"/>
</dbReference>
<dbReference type="InterPro" id="IPR004554">
    <property type="entry name" value="HMG_CoA_Rdtase_eu_arc"/>
</dbReference>
<dbReference type="EC" id="1.1.1.34" evidence="2"/>
<evidence type="ECO:0000256" key="4">
    <source>
        <dbReference type="ARBA" id="ARBA00023002"/>
    </source>
</evidence>
<dbReference type="PRINTS" id="PR00071">
    <property type="entry name" value="HMGCOARDTASE"/>
</dbReference>
<keyword evidence="3" id="KW-0521">NADP</keyword>
<organism evidence="5 6">
    <name type="scientific">Planctobacterium marinum</name>
    <dbReference type="NCBI Taxonomy" id="1631968"/>
    <lineage>
        <taxon>Bacteria</taxon>
        <taxon>Pseudomonadati</taxon>
        <taxon>Pseudomonadota</taxon>
        <taxon>Gammaproteobacteria</taxon>
        <taxon>Alteromonadales</taxon>
        <taxon>Alteromonadaceae</taxon>
        <taxon>Planctobacterium</taxon>
    </lineage>
</organism>
<evidence type="ECO:0000256" key="2">
    <source>
        <dbReference type="ARBA" id="ARBA00012999"/>
    </source>
</evidence>
<dbReference type="GO" id="GO:0008299">
    <property type="term" value="P:isoprenoid biosynthetic process"/>
    <property type="evidence" value="ECO:0007669"/>
    <property type="project" value="InterPro"/>
</dbReference>
<dbReference type="Pfam" id="PF00368">
    <property type="entry name" value="HMG-CoA_red"/>
    <property type="match status" value="1"/>
</dbReference>
<dbReference type="EMBL" id="AP027272">
    <property type="protein sequence ID" value="BDX06326.1"/>
    <property type="molecule type" value="Genomic_DNA"/>
</dbReference>
<evidence type="ECO:0000256" key="3">
    <source>
        <dbReference type="ARBA" id="ARBA00022857"/>
    </source>
</evidence>
<evidence type="ECO:0000313" key="5">
    <source>
        <dbReference type="EMBL" id="BDX06326.1"/>
    </source>
</evidence>
<dbReference type="AlphaFoldDB" id="A0AA48HKA9"/>
<protein>
    <recommendedName>
        <fullName evidence="2">hydroxymethylglutaryl-CoA reductase (NADPH)</fullName>
        <ecNumber evidence="2">1.1.1.34</ecNumber>
    </recommendedName>
</protein>
<dbReference type="InterPro" id="IPR002202">
    <property type="entry name" value="HMG_CoA_Rdtase"/>
</dbReference>
<dbReference type="CDD" id="cd00643">
    <property type="entry name" value="HMG-CoA_reductase_classI"/>
    <property type="match status" value="1"/>
</dbReference>
<dbReference type="PROSITE" id="PS50065">
    <property type="entry name" value="HMG_COA_REDUCTASE_4"/>
    <property type="match status" value="1"/>
</dbReference>
<dbReference type="Proteomes" id="UP001333710">
    <property type="component" value="Chromosome"/>
</dbReference>